<keyword evidence="1" id="KW-0732">Signal</keyword>
<dbReference type="RefSeq" id="WP_157306143.1">
    <property type="nucleotide sequence ID" value="NZ_WRXN01000004.1"/>
</dbReference>
<dbReference type="Gene3D" id="2.40.160.20">
    <property type="match status" value="1"/>
</dbReference>
<name>A0A7K1U3Z2_9BACT</name>
<dbReference type="Proteomes" id="UP000461730">
    <property type="component" value="Unassembled WGS sequence"/>
</dbReference>
<gene>
    <name evidence="3" type="ORF">GO493_10615</name>
</gene>
<organism evidence="3 4">
    <name type="scientific">Chitinophaga tropicalis</name>
    <dbReference type="NCBI Taxonomy" id="2683588"/>
    <lineage>
        <taxon>Bacteria</taxon>
        <taxon>Pseudomonadati</taxon>
        <taxon>Bacteroidota</taxon>
        <taxon>Chitinophagia</taxon>
        <taxon>Chitinophagales</taxon>
        <taxon>Chitinophagaceae</taxon>
        <taxon>Chitinophaga</taxon>
    </lineage>
</organism>
<evidence type="ECO:0000256" key="1">
    <source>
        <dbReference type="ARBA" id="ARBA00022729"/>
    </source>
</evidence>
<keyword evidence="4" id="KW-1185">Reference proteome</keyword>
<evidence type="ECO:0000313" key="3">
    <source>
        <dbReference type="EMBL" id="MVT08715.1"/>
    </source>
</evidence>
<dbReference type="Pfam" id="PF13505">
    <property type="entry name" value="OMP_b-brl"/>
    <property type="match status" value="1"/>
</dbReference>
<dbReference type="AlphaFoldDB" id="A0A7K1U3Z2"/>
<protein>
    <submittedName>
        <fullName evidence="3">Outer membrane beta-barrel protein</fullName>
    </submittedName>
</protein>
<sequence>MIRHFAFTVIAFILGVSLPSRAQTKKKNWQYYFNGGVGYYFPLTAQTSLSESGSVSSFQFQVDYKERLFGRLFFDQYSIAFHTKYMQNGVNTSIEGKVPTTAIGLDLGYIWRLHRFSAYVYAGTGLAVTDIPFLRSGPDADEAYLKSSSRGAMAWRGGLGVNFKINRYFILYLEPQYMSFPVKTQVYNGNLDGVSLQLGFKTPLQ</sequence>
<evidence type="ECO:0000313" key="4">
    <source>
        <dbReference type="Proteomes" id="UP000461730"/>
    </source>
</evidence>
<dbReference type="InterPro" id="IPR027385">
    <property type="entry name" value="Beta-barrel_OMP"/>
</dbReference>
<dbReference type="EMBL" id="WRXN01000004">
    <property type="protein sequence ID" value="MVT08715.1"/>
    <property type="molecule type" value="Genomic_DNA"/>
</dbReference>
<comment type="caution">
    <text evidence="3">The sequence shown here is derived from an EMBL/GenBank/DDBJ whole genome shotgun (WGS) entry which is preliminary data.</text>
</comment>
<accession>A0A7K1U3Z2</accession>
<reference evidence="3 4" key="1">
    <citation type="submission" date="2019-12" db="EMBL/GenBank/DDBJ databases">
        <title>Chitinophaga sp. strain ysch24 (GDMCC 1.1355), whole genome shotgun sequence.</title>
        <authorList>
            <person name="Zhang X."/>
        </authorList>
    </citation>
    <scope>NUCLEOTIDE SEQUENCE [LARGE SCALE GENOMIC DNA]</scope>
    <source>
        <strain evidence="4">ysch24</strain>
    </source>
</reference>
<feature type="domain" description="Outer membrane protein beta-barrel" evidence="2">
    <location>
        <begin position="9"/>
        <end position="200"/>
    </location>
</feature>
<dbReference type="SUPFAM" id="SSF56925">
    <property type="entry name" value="OMPA-like"/>
    <property type="match status" value="1"/>
</dbReference>
<evidence type="ECO:0000259" key="2">
    <source>
        <dbReference type="Pfam" id="PF13505"/>
    </source>
</evidence>
<dbReference type="InterPro" id="IPR011250">
    <property type="entry name" value="OMP/PagP_B-barrel"/>
</dbReference>
<proteinExistence type="predicted"/>